<proteinExistence type="predicted"/>
<dbReference type="EMBL" id="QNRT01000002">
    <property type="protein sequence ID" value="RBP51006.1"/>
    <property type="molecule type" value="Genomic_DNA"/>
</dbReference>
<comment type="caution">
    <text evidence="1">The sequence shown here is derived from an EMBL/GenBank/DDBJ whole genome shotgun (WGS) entry which is preliminary data.</text>
</comment>
<reference evidence="1 2" key="1">
    <citation type="submission" date="2018-06" db="EMBL/GenBank/DDBJ databases">
        <title>Genomic Encyclopedia of Type Strains, Phase IV (KMG-IV): sequencing the most valuable type-strain genomes for metagenomic binning, comparative biology and taxonomic classification.</title>
        <authorList>
            <person name="Goeker M."/>
        </authorList>
    </citation>
    <scope>NUCLEOTIDE SEQUENCE [LARGE SCALE GENOMIC DNA]</scope>
    <source>
        <strain evidence="1 2">DSM 24032</strain>
    </source>
</reference>
<name>A0A395JJQ0_9GAMM</name>
<evidence type="ECO:0000313" key="1">
    <source>
        <dbReference type="EMBL" id="RBP51006.1"/>
    </source>
</evidence>
<keyword evidence="2" id="KW-1185">Reference proteome</keyword>
<evidence type="ECO:0000313" key="2">
    <source>
        <dbReference type="Proteomes" id="UP000253083"/>
    </source>
</evidence>
<dbReference type="InParanoid" id="A0A395JJQ0"/>
<dbReference type="Proteomes" id="UP000253083">
    <property type="component" value="Unassembled WGS sequence"/>
</dbReference>
<dbReference type="AlphaFoldDB" id="A0A395JJQ0"/>
<accession>A0A395JJQ0</accession>
<sequence>MPMQEKKSELKSAKQERVVLDIMSKLSETHPSFYYLSTIEIAVEIEKYIQASGQLSAEQSKLLAGLDRHGIQMMLSLHSN</sequence>
<organism evidence="1 2">
    <name type="scientific">Arenicella xantha</name>
    <dbReference type="NCBI Taxonomy" id="644221"/>
    <lineage>
        <taxon>Bacteria</taxon>
        <taxon>Pseudomonadati</taxon>
        <taxon>Pseudomonadota</taxon>
        <taxon>Gammaproteobacteria</taxon>
        <taxon>Arenicellales</taxon>
        <taxon>Arenicellaceae</taxon>
        <taxon>Arenicella</taxon>
    </lineage>
</organism>
<protein>
    <submittedName>
        <fullName evidence="1">Uncharacterized protein</fullName>
    </submittedName>
</protein>
<gene>
    <name evidence="1" type="ORF">DFR28_102423</name>
</gene>